<dbReference type="SUPFAM" id="SSF55785">
    <property type="entry name" value="PYP-like sensor domain (PAS domain)"/>
    <property type="match status" value="4"/>
</dbReference>
<dbReference type="Pfam" id="PF02518">
    <property type="entry name" value="HATPase_c"/>
    <property type="match status" value="1"/>
</dbReference>
<dbReference type="SUPFAM" id="SSF52172">
    <property type="entry name" value="CheY-like"/>
    <property type="match status" value="1"/>
</dbReference>
<evidence type="ECO:0000256" key="6">
    <source>
        <dbReference type="SAM" id="Phobius"/>
    </source>
</evidence>
<feature type="domain" description="Response regulatory" evidence="8">
    <location>
        <begin position="822"/>
        <end position="936"/>
    </location>
</feature>
<dbReference type="PANTHER" id="PTHR45339:SF1">
    <property type="entry name" value="HYBRID SIGNAL TRANSDUCTION HISTIDINE KINASE J"/>
    <property type="match status" value="1"/>
</dbReference>
<dbReference type="SMART" id="SM00388">
    <property type="entry name" value="HisKA"/>
    <property type="match status" value="1"/>
</dbReference>
<dbReference type="SMART" id="SM00387">
    <property type="entry name" value="HATPase_c"/>
    <property type="match status" value="1"/>
</dbReference>
<evidence type="ECO:0000256" key="4">
    <source>
        <dbReference type="ARBA" id="ARBA00023012"/>
    </source>
</evidence>
<evidence type="ECO:0000259" key="7">
    <source>
        <dbReference type="PROSITE" id="PS50109"/>
    </source>
</evidence>
<feature type="domain" description="PAC" evidence="10">
    <location>
        <begin position="382"/>
        <end position="435"/>
    </location>
</feature>
<keyword evidence="6" id="KW-0812">Transmembrane</keyword>
<dbReference type="InterPro" id="IPR005467">
    <property type="entry name" value="His_kinase_dom"/>
</dbReference>
<dbReference type="Pfam" id="PF08447">
    <property type="entry name" value="PAS_3"/>
    <property type="match status" value="2"/>
</dbReference>
<evidence type="ECO:0000313" key="11">
    <source>
        <dbReference type="EMBL" id="MFD2864487.1"/>
    </source>
</evidence>
<feature type="domain" description="PAS" evidence="9">
    <location>
        <begin position="436"/>
        <end position="501"/>
    </location>
</feature>
<evidence type="ECO:0000256" key="3">
    <source>
        <dbReference type="ARBA" id="ARBA00022553"/>
    </source>
</evidence>
<dbReference type="InterPro" id="IPR003594">
    <property type="entry name" value="HATPase_dom"/>
</dbReference>
<dbReference type="InterPro" id="IPR001610">
    <property type="entry name" value="PAC"/>
</dbReference>
<proteinExistence type="predicted"/>
<reference evidence="12" key="1">
    <citation type="journal article" date="2019" name="Int. J. Syst. Evol. Microbiol.">
        <title>The Global Catalogue of Microorganisms (GCM) 10K type strain sequencing project: providing services to taxonomists for standard genome sequencing and annotation.</title>
        <authorList>
            <consortium name="The Broad Institute Genomics Platform"/>
            <consortium name="The Broad Institute Genome Sequencing Center for Infectious Disease"/>
            <person name="Wu L."/>
            <person name="Ma J."/>
        </authorList>
    </citation>
    <scope>NUCLEOTIDE SEQUENCE [LARGE SCALE GENOMIC DNA]</scope>
    <source>
        <strain evidence="12">KCTC 52232</strain>
    </source>
</reference>
<evidence type="ECO:0000259" key="8">
    <source>
        <dbReference type="PROSITE" id="PS50110"/>
    </source>
</evidence>
<dbReference type="Gene3D" id="3.30.565.10">
    <property type="entry name" value="Histidine kinase-like ATPase, C-terminal domain"/>
    <property type="match status" value="1"/>
</dbReference>
<dbReference type="Gene3D" id="3.30.450.20">
    <property type="entry name" value="PAS domain"/>
    <property type="match status" value="4"/>
</dbReference>
<organism evidence="11 12">
    <name type="scientific">Mucilaginibacter antarcticus</name>
    <dbReference type="NCBI Taxonomy" id="1855725"/>
    <lineage>
        <taxon>Bacteria</taxon>
        <taxon>Pseudomonadati</taxon>
        <taxon>Bacteroidota</taxon>
        <taxon>Sphingobacteriia</taxon>
        <taxon>Sphingobacteriales</taxon>
        <taxon>Sphingobacteriaceae</taxon>
        <taxon>Mucilaginibacter</taxon>
    </lineage>
</organism>
<keyword evidence="3 5" id="KW-0597">Phosphoprotein</keyword>
<dbReference type="PANTHER" id="PTHR45339">
    <property type="entry name" value="HYBRID SIGNAL TRANSDUCTION HISTIDINE KINASE J"/>
    <property type="match status" value="1"/>
</dbReference>
<dbReference type="EC" id="2.7.13.3" evidence="2"/>
<evidence type="ECO:0000256" key="1">
    <source>
        <dbReference type="ARBA" id="ARBA00000085"/>
    </source>
</evidence>
<dbReference type="PROSITE" id="PS50112">
    <property type="entry name" value="PAS"/>
    <property type="match status" value="1"/>
</dbReference>
<evidence type="ECO:0000256" key="5">
    <source>
        <dbReference type="PROSITE-ProRule" id="PRU00169"/>
    </source>
</evidence>
<dbReference type="Proteomes" id="UP001597601">
    <property type="component" value="Unassembled WGS sequence"/>
</dbReference>
<comment type="catalytic activity">
    <reaction evidence="1">
        <text>ATP + protein L-histidine = ADP + protein N-phospho-L-histidine.</text>
        <dbReference type="EC" id="2.7.13.3"/>
    </reaction>
</comment>
<dbReference type="Gene3D" id="1.10.287.130">
    <property type="match status" value="1"/>
</dbReference>
<dbReference type="CDD" id="cd00130">
    <property type="entry name" value="PAS"/>
    <property type="match status" value="1"/>
</dbReference>
<dbReference type="Pfam" id="PF00072">
    <property type="entry name" value="Response_reg"/>
    <property type="match status" value="1"/>
</dbReference>
<dbReference type="PRINTS" id="PR00344">
    <property type="entry name" value="BCTRLSENSOR"/>
</dbReference>
<name>A0ABW5XMR5_9SPHI</name>
<dbReference type="Gene3D" id="2.10.70.100">
    <property type="match status" value="1"/>
</dbReference>
<dbReference type="Gene3D" id="3.40.50.2300">
    <property type="match status" value="1"/>
</dbReference>
<dbReference type="EMBL" id="JBHUON010000006">
    <property type="protein sequence ID" value="MFD2864487.1"/>
    <property type="molecule type" value="Genomic_DNA"/>
</dbReference>
<dbReference type="InterPro" id="IPR004358">
    <property type="entry name" value="Sig_transdc_His_kin-like_C"/>
</dbReference>
<feature type="transmembrane region" description="Helical" evidence="6">
    <location>
        <begin position="14"/>
        <end position="35"/>
    </location>
</feature>
<feature type="domain" description="PAC" evidence="10">
    <location>
        <begin position="123"/>
        <end position="176"/>
    </location>
</feature>
<dbReference type="InterPro" id="IPR000014">
    <property type="entry name" value="PAS"/>
</dbReference>
<dbReference type="PROSITE" id="PS50110">
    <property type="entry name" value="RESPONSE_REGULATORY"/>
    <property type="match status" value="1"/>
</dbReference>
<feature type="domain" description="PAC" evidence="10">
    <location>
        <begin position="252"/>
        <end position="305"/>
    </location>
</feature>
<accession>A0ABW5XMR5</accession>
<keyword evidence="6" id="KW-0472">Membrane</keyword>
<dbReference type="CDD" id="cd00082">
    <property type="entry name" value="HisKA"/>
    <property type="match status" value="1"/>
</dbReference>
<dbReference type="InterPro" id="IPR035965">
    <property type="entry name" value="PAS-like_dom_sf"/>
</dbReference>
<gene>
    <name evidence="11" type="ORF">ACFSYC_07270</name>
</gene>
<dbReference type="CDD" id="cd16922">
    <property type="entry name" value="HATPase_EvgS-ArcB-TorS-like"/>
    <property type="match status" value="1"/>
</dbReference>
<dbReference type="NCBIfam" id="TIGR00229">
    <property type="entry name" value="sensory_box"/>
    <property type="match status" value="1"/>
</dbReference>
<dbReference type="InterPro" id="IPR036097">
    <property type="entry name" value="HisK_dim/P_sf"/>
</dbReference>
<evidence type="ECO:0000313" key="12">
    <source>
        <dbReference type="Proteomes" id="UP001597601"/>
    </source>
</evidence>
<dbReference type="SMART" id="SM00086">
    <property type="entry name" value="PAC"/>
    <property type="match status" value="4"/>
</dbReference>
<dbReference type="SMART" id="SM00091">
    <property type="entry name" value="PAS"/>
    <property type="match status" value="2"/>
</dbReference>
<dbReference type="SUPFAM" id="SSF55874">
    <property type="entry name" value="ATPase domain of HSP90 chaperone/DNA topoisomerase II/histidine kinase"/>
    <property type="match status" value="1"/>
</dbReference>
<dbReference type="InterPro" id="IPR000700">
    <property type="entry name" value="PAS-assoc_C"/>
</dbReference>
<dbReference type="InterPro" id="IPR003661">
    <property type="entry name" value="HisK_dim/P_dom"/>
</dbReference>
<dbReference type="InterPro" id="IPR013656">
    <property type="entry name" value="PAS_4"/>
</dbReference>
<dbReference type="RefSeq" id="WP_377125059.1">
    <property type="nucleotide sequence ID" value="NZ_JBHUON010000006.1"/>
</dbReference>
<dbReference type="Pfam" id="PF08448">
    <property type="entry name" value="PAS_4"/>
    <property type="match status" value="1"/>
</dbReference>
<evidence type="ECO:0000259" key="9">
    <source>
        <dbReference type="PROSITE" id="PS50112"/>
    </source>
</evidence>
<sequence>MALASGLFLLIDNYSLYFSLSITVVVALTMGLFYGRFIRRAVDRQLAKSTYTPEHLNAIINSLNDIIFEFDDNKLCLNAWYNSLTYNVVEPKQLVGKTLADILGTSRAQKFNDALDLVIANHQSTQIEYVSEHGTGKWFLAKLTPVLDINGNYARRVTVSVSDITKQHEYAEALQDQERLLLEAQTVAKIGNWVFVSEDRKFTLSANFLAIMDTECLPDGADAFEYYMNLCHPDDREACYQFLRTSTQTDIKEHEHRIKTFAGRIKFIKIVIGDKVFNEDDTLKRISGIIQDVTDIRLSDKALKKGRAELIEAQTIAKIGNWNWNTLTRKLVCSEEIYHIFELDALADEDIDMHGLLFEHVHPNDKPILRQLFKSATKVENYTCVFRVITPNETIKYISVIVGKLLKTDNGQVRKIIGTLQDVTDRKLVENDYKRTENKYKLVLETIKLAALSIDANGYIIFCNQYLANLLGYTQHEILGLHWMTSFIPDELKDSVRTMLDCIPLPQQYTNPVICRNGEQRIISWQNTFTYDENGLLDETTSIGEDITDQQKATLELISAKDMAEKASRFKSEFLSIMSHEIRTPMNAVIGTTNLLLSEDPRPDQLDYLNILKFSGENLLAIINDILDYNKIEAGKLELNQLKFNIHTLAYQIQRSFAAKAAEKDIALNLIIDQAIPQFIRGDQIRLSQILNNLISNAVKFTLIGKVDIEFKAEFVSDTQVVIRFKITDTGRGIAANNLDMIFDPFMQEPFVNSNNNNGTGLGLAITKQLINLHRSNIKVDSQPGVGTTFSFAIGFDLPLTEINPIPPVITPPIAFSIKGMKVLIVDDNKMNLLIASRFLRKWHAEVDEALNGEIAVEMARTGNYDLIIMDLQMPVMDGFEASAAIRALHPNIPIIALTADAMPETYNKARAAGMSDYMTKPFVPAIFFEKVAQYYVINQ</sequence>
<protein>
    <recommendedName>
        <fullName evidence="2">histidine kinase</fullName>
        <ecNumber evidence="2">2.7.13.3</ecNumber>
    </recommendedName>
</protein>
<keyword evidence="4" id="KW-0902">Two-component regulatory system</keyword>
<keyword evidence="6" id="KW-1133">Transmembrane helix</keyword>
<dbReference type="InterPro" id="IPR001789">
    <property type="entry name" value="Sig_transdc_resp-reg_receiver"/>
</dbReference>
<dbReference type="InterPro" id="IPR036890">
    <property type="entry name" value="HATPase_C_sf"/>
</dbReference>
<evidence type="ECO:0000259" key="10">
    <source>
        <dbReference type="PROSITE" id="PS50113"/>
    </source>
</evidence>
<feature type="modified residue" description="4-aspartylphosphate" evidence="5">
    <location>
        <position position="871"/>
    </location>
</feature>
<dbReference type="PROSITE" id="PS50109">
    <property type="entry name" value="HIS_KIN"/>
    <property type="match status" value="1"/>
</dbReference>
<evidence type="ECO:0000256" key="2">
    <source>
        <dbReference type="ARBA" id="ARBA00012438"/>
    </source>
</evidence>
<dbReference type="SUPFAM" id="SSF47384">
    <property type="entry name" value="Homodimeric domain of signal transducing histidine kinase"/>
    <property type="match status" value="1"/>
</dbReference>
<feature type="domain" description="Histidine kinase" evidence="7">
    <location>
        <begin position="577"/>
        <end position="798"/>
    </location>
</feature>
<dbReference type="PROSITE" id="PS50113">
    <property type="entry name" value="PAC"/>
    <property type="match status" value="3"/>
</dbReference>
<comment type="caution">
    <text evidence="11">The sequence shown here is derived from an EMBL/GenBank/DDBJ whole genome shotgun (WGS) entry which is preliminary data.</text>
</comment>
<keyword evidence="12" id="KW-1185">Reference proteome</keyword>
<dbReference type="Pfam" id="PF00512">
    <property type="entry name" value="HisKA"/>
    <property type="match status" value="1"/>
</dbReference>
<dbReference type="InterPro" id="IPR011006">
    <property type="entry name" value="CheY-like_superfamily"/>
</dbReference>
<dbReference type="CDD" id="cd17546">
    <property type="entry name" value="REC_hyHK_CKI1_RcsC-like"/>
    <property type="match status" value="1"/>
</dbReference>
<dbReference type="InterPro" id="IPR013655">
    <property type="entry name" value="PAS_fold_3"/>
</dbReference>
<dbReference type="SMART" id="SM00448">
    <property type="entry name" value="REC"/>
    <property type="match status" value="1"/>
</dbReference>